<dbReference type="CDD" id="cd00555">
    <property type="entry name" value="Maf"/>
    <property type="match status" value="1"/>
</dbReference>
<feature type="active site" description="Proton acceptor" evidence="9">
    <location>
        <position position="74"/>
    </location>
</feature>
<gene>
    <name evidence="10" type="ORF">SAMN04487931_103139</name>
</gene>
<dbReference type="InterPro" id="IPR003697">
    <property type="entry name" value="Maf-like"/>
</dbReference>
<evidence type="ECO:0000256" key="6">
    <source>
        <dbReference type="ARBA" id="ARBA00050213"/>
    </source>
</evidence>
<dbReference type="Pfam" id="PF02545">
    <property type="entry name" value="Maf"/>
    <property type="match status" value="1"/>
</dbReference>
<feature type="site" description="Important for substrate specificity" evidence="9">
    <location>
        <position position="159"/>
    </location>
</feature>
<organism evidence="10 11">
    <name type="scientific">Desulfobacula phenolica</name>
    <dbReference type="NCBI Taxonomy" id="90732"/>
    <lineage>
        <taxon>Bacteria</taxon>
        <taxon>Pseudomonadati</taxon>
        <taxon>Thermodesulfobacteriota</taxon>
        <taxon>Desulfobacteria</taxon>
        <taxon>Desulfobacterales</taxon>
        <taxon>Desulfobacteraceae</taxon>
        <taxon>Desulfobacula</taxon>
    </lineage>
</organism>
<reference evidence="11" key="1">
    <citation type="submission" date="2016-10" db="EMBL/GenBank/DDBJ databases">
        <authorList>
            <person name="Varghese N."/>
            <person name="Submissions S."/>
        </authorList>
    </citation>
    <scope>NUCLEOTIDE SEQUENCE [LARGE SCALE GENOMIC DNA]</scope>
    <source>
        <strain evidence="11">DSM 3384</strain>
    </source>
</reference>
<dbReference type="GO" id="GO:0036221">
    <property type="term" value="F:UTP diphosphatase activity"/>
    <property type="evidence" value="ECO:0007669"/>
    <property type="project" value="RHEA"/>
</dbReference>
<evidence type="ECO:0000256" key="7">
    <source>
        <dbReference type="ARBA" id="ARBA00053369"/>
    </source>
</evidence>
<evidence type="ECO:0000256" key="5">
    <source>
        <dbReference type="ARBA" id="ARBA00023080"/>
    </source>
</evidence>
<keyword evidence="4 9" id="KW-0378">Hydrolase</keyword>
<dbReference type="AlphaFoldDB" id="A0A1H2EIM0"/>
<feature type="site" description="Important for substrate specificity" evidence="9">
    <location>
        <position position="17"/>
    </location>
</feature>
<sequence>MKSINTEKIILASGSPRRKELLEQVGINIEISVSTIDEETVSIKKPEDYVKELSFLKAEDTSLLYPESWVLGADTIVVVDNQILGKPQSKPDAIDMLTKLNNREHSVYTGFCLIHQKKRSIIKKCVETKVYFKHLSDQEIQWYVNTGEPFDKAGAYGIQAIGAVLVKQIKGSYSNVVGLPVCEVVETLMHLNIIQF</sequence>
<protein>
    <recommendedName>
        <fullName evidence="9">dTTP/UTP pyrophosphatase</fullName>
        <shortName evidence="9">dTTPase/UTPase</shortName>
        <ecNumber evidence="9">3.6.1.9</ecNumber>
    </recommendedName>
    <alternativeName>
        <fullName evidence="9">Nucleoside triphosphate pyrophosphatase</fullName>
    </alternativeName>
    <alternativeName>
        <fullName evidence="9">Nucleotide pyrophosphatase</fullName>
        <shortName evidence="9">Nucleotide PPase</shortName>
    </alternativeName>
</protein>
<feature type="site" description="Important for substrate specificity" evidence="9">
    <location>
        <position position="75"/>
    </location>
</feature>
<dbReference type="RefSeq" id="WP_092231423.1">
    <property type="nucleotide sequence ID" value="NZ_FNLL01000003.1"/>
</dbReference>
<comment type="catalytic activity">
    <reaction evidence="9">
        <text>UTP + H2O = UMP + diphosphate + H(+)</text>
        <dbReference type="Rhea" id="RHEA:29395"/>
        <dbReference type="ChEBI" id="CHEBI:15377"/>
        <dbReference type="ChEBI" id="CHEBI:15378"/>
        <dbReference type="ChEBI" id="CHEBI:33019"/>
        <dbReference type="ChEBI" id="CHEBI:46398"/>
        <dbReference type="ChEBI" id="CHEBI:57865"/>
        <dbReference type="EC" id="3.6.1.9"/>
    </reaction>
</comment>
<comment type="subcellular location">
    <subcellularLocation>
        <location evidence="2 9">Cytoplasm</location>
    </subcellularLocation>
</comment>
<dbReference type="HAMAP" id="MF_00528">
    <property type="entry name" value="Maf"/>
    <property type="match status" value="1"/>
</dbReference>
<keyword evidence="5 9" id="KW-0546">Nucleotide metabolism</keyword>
<evidence type="ECO:0000313" key="11">
    <source>
        <dbReference type="Proteomes" id="UP000199608"/>
    </source>
</evidence>
<dbReference type="Proteomes" id="UP000199608">
    <property type="component" value="Unassembled WGS sequence"/>
</dbReference>
<dbReference type="NCBIfam" id="TIGR00172">
    <property type="entry name" value="maf"/>
    <property type="match status" value="1"/>
</dbReference>
<dbReference type="SUPFAM" id="SSF52972">
    <property type="entry name" value="ITPase-like"/>
    <property type="match status" value="1"/>
</dbReference>
<evidence type="ECO:0000256" key="2">
    <source>
        <dbReference type="ARBA" id="ARBA00004496"/>
    </source>
</evidence>
<evidence type="ECO:0000256" key="3">
    <source>
        <dbReference type="ARBA" id="ARBA00022490"/>
    </source>
</evidence>
<dbReference type="InterPro" id="IPR029001">
    <property type="entry name" value="ITPase-like_fam"/>
</dbReference>
<evidence type="ECO:0000256" key="1">
    <source>
        <dbReference type="ARBA" id="ARBA00001968"/>
    </source>
</evidence>
<comment type="catalytic activity">
    <reaction evidence="6">
        <text>N(7)-methyl-GTP + H2O = N(7)-methyl-GMP + diphosphate + H(+)</text>
        <dbReference type="Rhea" id="RHEA:58744"/>
        <dbReference type="ChEBI" id="CHEBI:15377"/>
        <dbReference type="ChEBI" id="CHEBI:15378"/>
        <dbReference type="ChEBI" id="CHEBI:33019"/>
        <dbReference type="ChEBI" id="CHEBI:58285"/>
        <dbReference type="ChEBI" id="CHEBI:87133"/>
    </reaction>
</comment>
<comment type="catalytic activity">
    <reaction evidence="9">
        <text>dTTP + H2O = dTMP + diphosphate + H(+)</text>
        <dbReference type="Rhea" id="RHEA:28534"/>
        <dbReference type="ChEBI" id="CHEBI:15377"/>
        <dbReference type="ChEBI" id="CHEBI:15378"/>
        <dbReference type="ChEBI" id="CHEBI:33019"/>
        <dbReference type="ChEBI" id="CHEBI:37568"/>
        <dbReference type="ChEBI" id="CHEBI:63528"/>
        <dbReference type="EC" id="3.6.1.9"/>
    </reaction>
</comment>
<evidence type="ECO:0000256" key="8">
    <source>
        <dbReference type="ARBA" id="ARBA00060749"/>
    </source>
</evidence>
<dbReference type="EC" id="3.6.1.9" evidence="9"/>
<keyword evidence="3 9" id="KW-0963">Cytoplasm</keyword>
<evidence type="ECO:0000256" key="4">
    <source>
        <dbReference type="ARBA" id="ARBA00022801"/>
    </source>
</evidence>
<name>A0A1H2EIM0_9BACT</name>
<proteinExistence type="inferred from homology"/>
<accession>A0A1H2EIM0</accession>
<dbReference type="Gene3D" id="3.90.950.10">
    <property type="match status" value="1"/>
</dbReference>
<comment type="similarity">
    <text evidence="8">Belongs to the Maf family. YceF subfamily.</text>
</comment>
<comment type="function">
    <text evidence="7">Nucleoside triphosphate pyrophosphatase that hydrolyzes 7-methyl-GTP (m(7)GTP). May have a dual role in cell division arrest and in preventing the incorporation of modified nucleotides into cellular nucleic acids.</text>
</comment>
<comment type="similarity">
    <text evidence="9">Belongs to the Maf family. YhdE subfamily.</text>
</comment>
<evidence type="ECO:0000256" key="9">
    <source>
        <dbReference type="HAMAP-Rule" id="MF_00528"/>
    </source>
</evidence>
<comment type="cofactor">
    <cofactor evidence="1 9">
        <name>a divalent metal cation</name>
        <dbReference type="ChEBI" id="CHEBI:60240"/>
    </cofactor>
</comment>
<dbReference type="PANTHER" id="PTHR43213">
    <property type="entry name" value="BIFUNCTIONAL DTTP/UTP PYROPHOSPHATASE/METHYLTRANSFERASE PROTEIN-RELATED"/>
    <property type="match status" value="1"/>
</dbReference>
<comment type="function">
    <text evidence="9">Nucleoside triphosphate pyrophosphatase that hydrolyzes dTTP and UTP. May have a dual role in cell division arrest and in preventing the incorporation of modified nucleotides into cellular nucleic acids.</text>
</comment>
<dbReference type="EMBL" id="FNLL01000003">
    <property type="protein sequence ID" value="SDT94813.1"/>
    <property type="molecule type" value="Genomic_DNA"/>
</dbReference>
<comment type="caution">
    <text evidence="9">Lacks conserved residue(s) required for the propagation of feature annotation.</text>
</comment>
<dbReference type="FunFam" id="3.90.950.10:FF:000005">
    <property type="entry name" value="7-methyl-GTP pyrophosphatase"/>
    <property type="match status" value="1"/>
</dbReference>
<keyword evidence="11" id="KW-1185">Reference proteome</keyword>
<evidence type="ECO:0000313" key="10">
    <source>
        <dbReference type="EMBL" id="SDT94813.1"/>
    </source>
</evidence>
<dbReference type="GO" id="GO:0036218">
    <property type="term" value="F:dTTP diphosphatase activity"/>
    <property type="evidence" value="ECO:0007669"/>
    <property type="project" value="RHEA"/>
</dbReference>
<dbReference type="PIRSF" id="PIRSF006305">
    <property type="entry name" value="Maf"/>
    <property type="match status" value="1"/>
</dbReference>
<dbReference type="GO" id="GO:0009117">
    <property type="term" value="P:nucleotide metabolic process"/>
    <property type="evidence" value="ECO:0007669"/>
    <property type="project" value="UniProtKB-KW"/>
</dbReference>
<dbReference type="PANTHER" id="PTHR43213:SF5">
    <property type="entry name" value="BIFUNCTIONAL DTTP_UTP PYROPHOSPHATASE_METHYLTRANSFERASE PROTEIN-RELATED"/>
    <property type="match status" value="1"/>
</dbReference>
<dbReference type="GO" id="GO:0005737">
    <property type="term" value="C:cytoplasm"/>
    <property type="evidence" value="ECO:0007669"/>
    <property type="project" value="UniProtKB-SubCell"/>
</dbReference>